<sequence length="115" mass="13176">MSSFGSQDFNSEKNTILFIYILHALGFFTGGLTSIAAIIMNYVKLDDIKNPISVSHFKWQMRTFWWGVLWSLVSLILAYFIIGLLGFVVIFFWFVYRLVAGMVNLNKDKGMYGVA</sequence>
<evidence type="ECO:0000313" key="2">
    <source>
        <dbReference type="EMBL" id="PHQ25178.1"/>
    </source>
</evidence>
<gene>
    <name evidence="2" type="ORF">CLH62_12585</name>
</gene>
<accession>A0A2G1VEH0</accession>
<reference evidence="2 3" key="1">
    <citation type="submission" date="2017-09" db="EMBL/GenBank/DDBJ databases">
        <title>The draft genome sequences of Marinobacter guineae M3B.</title>
        <authorList>
            <person name="Cao J."/>
        </authorList>
    </citation>
    <scope>NUCLEOTIDE SEQUENCE [LARGE SCALE GENOMIC DNA]</scope>
    <source>
        <strain evidence="2 3">M3B</strain>
    </source>
</reference>
<name>A0A2G1VEH0_9GAMM</name>
<evidence type="ECO:0000256" key="1">
    <source>
        <dbReference type="SAM" id="Phobius"/>
    </source>
</evidence>
<dbReference type="RefSeq" id="WP_099618489.1">
    <property type="nucleotide sequence ID" value="NZ_KZ319340.1"/>
</dbReference>
<keyword evidence="1" id="KW-0472">Membrane</keyword>
<dbReference type="OrthoDB" id="5405464at2"/>
<keyword evidence="1" id="KW-0812">Transmembrane</keyword>
<comment type="caution">
    <text evidence="2">The sequence shown here is derived from an EMBL/GenBank/DDBJ whole genome shotgun (WGS) entry which is preliminary data.</text>
</comment>
<feature type="transmembrane region" description="Helical" evidence="1">
    <location>
        <begin position="64"/>
        <end position="96"/>
    </location>
</feature>
<evidence type="ECO:0000313" key="3">
    <source>
        <dbReference type="Proteomes" id="UP000229044"/>
    </source>
</evidence>
<keyword evidence="1" id="KW-1133">Transmembrane helix</keyword>
<evidence type="ECO:0008006" key="4">
    <source>
        <dbReference type="Google" id="ProtNLM"/>
    </source>
</evidence>
<proteinExistence type="predicted"/>
<dbReference type="Proteomes" id="UP000229044">
    <property type="component" value="Unassembled WGS sequence"/>
</dbReference>
<protein>
    <recommendedName>
        <fullName evidence="4">Transmembrane protein</fullName>
    </recommendedName>
</protein>
<feature type="transmembrane region" description="Helical" evidence="1">
    <location>
        <begin position="20"/>
        <end position="43"/>
    </location>
</feature>
<dbReference type="AlphaFoldDB" id="A0A2G1VEH0"/>
<organism evidence="2 3">
    <name type="scientific">Marinobacter guineae</name>
    <dbReference type="NCBI Taxonomy" id="432303"/>
    <lineage>
        <taxon>Bacteria</taxon>
        <taxon>Pseudomonadati</taxon>
        <taxon>Pseudomonadota</taxon>
        <taxon>Gammaproteobacteria</taxon>
        <taxon>Pseudomonadales</taxon>
        <taxon>Marinobacteraceae</taxon>
        <taxon>Marinobacter</taxon>
    </lineage>
</organism>
<keyword evidence="3" id="KW-1185">Reference proteome</keyword>
<dbReference type="EMBL" id="NTFI01000003">
    <property type="protein sequence ID" value="PHQ25178.1"/>
    <property type="molecule type" value="Genomic_DNA"/>
</dbReference>